<sequence>MQSNIIVRFTMAVCLIFLLFTTVLSESSLSDSKSKSNIRVVRSAFSEPDDDLSRFCHYLCTNNQFLAKRAYLKGFVHGRSPKEDAEQQNNDDDLLEERFVHGKRFVHG</sequence>
<dbReference type="Proteomes" id="UP000663870">
    <property type="component" value="Unassembled WGS sequence"/>
</dbReference>
<dbReference type="Proteomes" id="UP000663854">
    <property type="component" value="Unassembled WGS sequence"/>
</dbReference>
<gene>
    <name evidence="3" type="ORF">JXQ802_LOCUS1495</name>
    <name evidence="2" type="ORF">PYM288_LOCUS506</name>
</gene>
<evidence type="ECO:0000313" key="4">
    <source>
        <dbReference type="Proteomes" id="UP000663870"/>
    </source>
</evidence>
<evidence type="ECO:0000256" key="1">
    <source>
        <dbReference type="SAM" id="SignalP"/>
    </source>
</evidence>
<feature type="chain" id="PRO_5036222536" evidence="1">
    <location>
        <begin position="26"/>
        <end position="108"/>
    </location>
</feature>
<accession>A0A813PA57</accession>
<keyword evidence="4" id="KW-1185">Reference proteome</keyword>
<proteinExistence type="predicted"/>
<comment type="caution">
    <text evidence="3">The sequence shown here is derived from an EMBL/GenBank/DDBJ whole genome shotgun (WGS) entry which is preliminary data.</text>
</comment>
<name>A0A813PA57_9BILA</name>
<organism evidence="3 4">
    <name type="scientific">Rotaria sordida</name>
    <dbReference type="NCBI Taxonomy" id="392033"/>
    <lineage>
        <taxon>Eukaryota</taxon>
        <taxon>Metazoa</taxon>
        <taxon>Spiralia</taxon>
        <taxon>Gnathifera</taxon>
        <taxon>Rotifera</taxon>
        <taxon>Eurotatoria</taxon>
        <taxon>Bdelloidea</taxon>
        <taxon>Philodinida</taxon>
        <taxon>Philodinidae</taxon>
        <taxon>Rotaria</taxon>
    </lineage>
</organism>
<protein>
    <submittedName>
        <fullName evidence="3">Uncharacterized protein</fullName>
    </submittedName>
</protein>
<dbReference type="EMBL" id="CAJNOH010000002">
    <property type="protein sequence ID" value="CAF0725147.1"/>
    <property type="molecule type" value="Genomic_DNA"/>
</dbReference>
<evidence type="ECO:0000313" key="2">
    <source>
        <dbReference type="EMBL" id="CAF0725147.1"/>
    </source>
</evidence>
<dbReference type="EMBL" id="CAJNOL010000016">
    <property type="protein sequence ID" value="CAF0747576.1"/>
    <property type="molecule type" value="Genomic_DNA"/>
</dbReference>
<keyword evidence="1" id="KW-0732">Signal</keyword>
<feature type="signal peptide" evidence="1">
    <location>
        <begin position="1"/>
        <end position="25"/>
    </location>
</feature>
<dbReference type="AlphaFoldDB" id="A0A813PA57"/>
<evidence type="ECO:0000313" key="3">
    <source>
        <dbReference type="EMBL" id="CAF0747576.1"/>
    </source>
</evidence>
<reference evidence="3" key="1">
    <citation type="submission" date="2021-02" db="EMBL/GenBank/DDBJ databases">
        <authorList>
            <person name="Nowell W R."/>
        </authorList>
    </citation>
    <scope>NUCLEOTIDE SEQUENCE</scope>
</reference>